<evidence type="ECO:0000259" key="5">
    <source>
        <dbReference type="Pfam" id="PF25225"/>
    </source>
</evidence>
<dbReference type="Proteomes" id="UP000030081">
    <property type="component" value="Chromosome 1"/>
</dbReference>
<feature type="domain" description="DUF7840" evidence="3">
    <location>
        <begin position="396"/>
        <end position="615"/>
    </location>
</feature>
<evidence type="ECO:0000256" key="1">
    <source>
        <dbReference type="SAM" id="SignalP"/>
    </source>
</evidence>
<dbReference type="RefSeq" id="WP_043008555.1">
    <property type="nucleotide sequence ID" value="NZ_CP009617.1"/>
</dbReference>
<evidence type="ECO:0000259" key="3">
    <source>
        <dbReference type="Pfam" id="PF25222"/>
    </source>
</evidence>
<keyword evidence="7" id="KW-1185">Reference proteome</keyword>
<dbReference type="Pfam" id="PF13387">
    <property type="entry name" value="Lnb_N"/>
    <property type="match status" value="1"/>
</dbReference>
<evidence type="ECO:0000259" key="2">
    <source>
        <dbReference type="Pfam" id="PF13387"/>
    </source>
</evidence>
<dbReference type="Pfam" id="PF25225">
    <property type="entry name" value="DUF7843"/>
    <property type="match status" value="1"/>
</dbReference>
<reference evidence="6 7" key="1">
    <citation type="submission" date="2014-10" db="EMBL/GenBank/DDBJ databases">
        <title>The Complete Genome Sequence for the Shellfish Pathogen Vibrio coralliilyticus RE98 Isolated from a Shellfish Hatchery.</title>
        <authorList>
            <person name="Richards G.P."/>
            <person name="Bono J.L."/>
            <person name="Watson M.A."/>
            <person name="Needleman D.S."/>
        </authorList>
    </citation>
    <scope>NUCLEOTIDE SEQUENCE [LARGE SCALE GENOMIC DNA]</scope>
    <source>
        <strain evidence="6 7">RE98</strain>
    </source>
</reference>
<dbReference type="Pfam" id="PF25224">
    <property type="entry name" value="DUF7842"/>
    <property type="match status" value="1"/>
</dbReference>
<keyword evidence="1" id="KW-0732">Signal</keyword>
<organism evidence="6 7">
    <name type="scientific">Vibrio coralliilyticus</name>
    <dbReference type="NCBI Taxonomy" id="190893"/>
    <lineage>
        <taxon>Bacteria</taxon>
        <taxon>Pseudomonadati</taxon>
        <taxon>Pseudomonadota</taxon>
        <taxon>Gammaproteobacteria</taxon>
        <taxon>Vibrionales</taxon>
        <taxon>Vibrionaceae</taxon>
        <taxon>Vibrio</taxon>
    </lineage>
</organism>
<gene>
    <name evidence="6" type="ORF">IX92_09265</name>
</gene>
<feature type="domain" description="DUF7842" evidence="4">
    <location>
        <begin position="300"/>
        <end position="385"/>
    </location>
</feature>
<evidence type="ECO:0000313" key="6">
    <source>
        <dbReference type="EMBL" id="AIW19229.1"/>
    </source>
</evidence>
<dbReference type="InterPro" id="IPR057164">
    <property type="entry name" value="DUF7842"/>
</dbReference>
<dbReference type="AlphaFoldDB" id="A0AAN0SB97"/>
<dbReference type="Pfam" id="PF25222">
    <property type="entry name" value="DUF7840"/>
    <property type="match status" value="1"/>
</dbReference>
<proteinExistence type="predicted"/>
<feature type="domain" description="Lnb N-terminal periplasmic" evidence="2">
    <location>
        <begin position="121"/>
        <end position="291"/>
    </location>
</feature>
<dbReference type="InterPro" id="IPR025178">
    <property type="entry name" value="Lnb_N"/>
</dbReference>
<protein>
    <submittedName>
        <fullName evidence="6">Outermembrane protein</fullName>
    </submittedName>
</protein>
<feature type="signal peptide" evidence="1">
    <location>
        <begin position="1"/>
        <end position="26"/>
    </location>
</feature>
<dbReference type="InterPro" id="IPR057162">
    <property type="entry name" value="DUF7840"/>
</dbReference>
<dbReference type="KEGG" id="vcy:IX92_09265"/>
<sequence>MKSPLLKTSLLCGLSLSLLLPSASIASEFDVEQLSKHSYWHKLGHYLPALLSGYESTVDKSEFFLSEQGKYSPKAELEATISRLYSEDKQLALETQCQYPARYSWLEQQQGRQAILNCPELETWSQVIDPAGLTLVFPTAFMNNPSSMFGHTLLRVDAKDQTRHKELVAFAINFAAEPETDDNPALFAIKGLIGSYPGRYTVMPYYRKVREYNDIESRDIWEYKLKLNEEEVNRVLLHLWEMQRAEFDYYFLDENCSYQLLSLLDVAREDLSLTKDFSIQAIPSDTVYALAESGLLEEPQYREAFGTRLLHQANEADEKIFEAAKKATQGEYPSENEFSDKERAAILELAYEWLSFQLYDSGLERDPTAKRLTKLLYLRSRIKVESPFTPVPQPDVPPEKGHASARIGLSYQYWDEYSNQATIEWRAAYHDLLDSQDGFIPGAQINFLDTQVSIDQQGTSRLDRFYFIDTMALAPSNRVFDSWAWNIRTGFDRQPLSNKLAGRWFGQGGFGKAWGSPDKVHLYTLFSGAVSGGNLTEYDAVPGVGLETGAIIQTGHNHRIGLQAQYMALINSQEESHVEIDASWNWSFNRNFAVRTQLSYQSWQSENIGAKLTSFIYY</sequence>
<accession>A0AAN0SB97</accession>
<dbReference type="InterPro" id="IPR057165">
    <property type="entry name" value="DUF7843"/>
</dbReference>
<evidence type="ECO:0000313" key="7">
    <source>
        <dbReference type="Proteomes" id="UP000030081"/>
    </source>
</evidence>
<feature type="domain" description="DUF7843" evidence="5">
    <location>
        <begin position="32"/>
        <end position="109"/>
    </location>
</feature>
<name>A0AAN0SB97_9VIBR</name>
<dbReference type="EMBL" id="CP009617">
    <property type="protein sequence ID" value="AIW19229.1"/>
    <property type="molecule type" value="Genomic_DNA"/>
</dbReference>
<evidence type="ECO:0000259" key="4">
    <source>
        <dbReference type="Pfam" id="PF25224"/>
    </source>
</evidence>
<feature type="chain" id="PRO_5042949509" evidence="1">
    <location>
        <begin position="27"/>
        <end position="618"/>
    </location>
</feature>